<evidence type="ECO:0000313" key="3">
    <source>
        <dbReference type="EMBL" id="MEJ1250581.1"/>
    </source>
</evidence>
<proteinExistence type="inferred from homology"/>
<reference evidence="3 4" key="1">
    <citation type="journal article" date="2016" name="Antonie Van Leeuwenhoek">
        <title>Denitratimonas tolerans gen. nov., sp. nov., a denitrifying bacterium isolated from a bioreactor for tannery wastewater treatment.</title>
        <authorList>
            <person name="Han S.I."/>
            <person name="Kim J.O."/>
            <person name="Lee Y.R."/>
            <person name="Ekpeghere K.I."/>
            <person name="Koh S.C."/>
            <person name="Whang K.S."/>
        </authorList>
    </citation>
    <scope>NUCLEOTIDE SEQUENCE [LARGE SCALE GENOMIC DNA]</scope>
    <source>
        <strain evidence="3 4">KACC 17565</strain>
    </source>
</reference>
<dbReference type="InterPro" id="IPR036291">
    <property type="entry name" value="NAD(P)-bd_dom_sf"/>
</dbReference>
<name>A0AAW9R8M7_9GAMM</name>
<dbReference type="PRINTS" id="PR00081">
    <property type="entry name" value="GDHRDH"/>
</dbReference>
<dbReference type="GO" id="GO:0016491">
    <property type="term" value="F:oxidoreductase activity"/>
    <property type="evidence" value="ECO:0007669"/>
    <property type="project" value="UniProtKB-KW"/>
</dbReference>
<evidence type="ECO:0000256" key="1">
    <source>
        <dbReference type="ARBA" id="ARBA00006484"/>
    </source>
</evidence>
<gene>
    <name evidence="3" type="ORF">WB794_12985</name>
</gene>
<dbReference type="GO" id="GO:0016020">
    <property type="term" value="C:membrane"/>
    <property type="evidence" value="ECO:0007669"/>
    <property type="project" value="TreeGrafter"/>
</dbReference>
<sequence length="261" mass="27635">MAANDGAASPPLANRVILITGANGGLGEAVARASAAAGANVVLLGRRVPRLTRLHDELEAAGCRTPSIYPMDLSGAVPEDYDVLARAIADEYGRLDGIVHCAAELKGLSSLQNLPLEDWFTGLHVNLTAPFLLTRACLPLLREREDACVLFALDDAQRTARAFWGPYGVAKHALRGLVSILADELENSPIRVHGVEPGPMRSALRARAFFAEDASTLPDPSAYARACVQLLAGTDRAAPRFVTLQPHSIAPRSLGLATFAG</sequence>
<dbReference type="EMBL" id="JBBDHC010000024">
    <property type="protein sequence ID" value="MEJ1250581.1"/>
    <property type="molecule type" value="Genomic_DNA"/>
</dbReference>
<dbReference type="Gene3D" id="3.40.50.720">
    <property type="entry name" value="NAD(P)-binding Rossmann-like Domain"/>
    <property type="match status" value="1"/>
</dbReference>
<comment type="similarity">
    <text evidence="1">Belongs to the short-chain dehydrogenases/reductases (SDR) family.</text>
</comment>
<dbReference type="InterPro" id="IPR020904">
    <property type="entry name" value="Sc_DH/Rdtase_CS"/>
</dbReference>
<dbReference type="RefSeq" id="WP_337336284.1">
    <property type="nucleotide sequence ID" value="NZ_JBBDHC010000024.1"/>
</dbReference>
<evidence type="ECO:0000256" key="2">
    <source>
        <dbReference type="ARBA" id="ARBA00023002"/>
    </source>
</evidence>
<dbReference type="SUPFAM" id="SSF51735">
    <property type="entry name" value="NAD(P)-binding Rossmann-fold domains"/>
    <property type="match status" value="1"/>
</dbReference>
<evidence type="ECO:0000313" key="4">
    <source>
        <dbReference type="Proteomes" id="UP001364472"/>
    </source>
</evidence>
<keyword evidence="4" id="KW-1185">Reference proteome</keyword>
<dbReference type="PANTHER" id="PTHR44196">
    <property type="entry name" value="DEHYDROGENASE/REDUCTASE SDR FAMILY MEMBER 7B"/>
    <property type="match status" value="1"/>
</dbReference>
<dbReference type="InterPro" id="IPR002347">
    <property type="entry name" value="SDR_fam"/>
</dbReference>
<dbReference type="AlphaFoldDB" id="A0AAW9R8M7"/>
<dbReference type="Pfam" id="PF00106">
    <property type="entry name" value="adh_short"/>
    <property type="match status" value="1"/>
</dbReference>
<dbReference type="PANTHER" id="PTHR44196:SF4">
    <property type="entry name" value="SHORT CHAIN DEHYDROGENASE"/>
    <property type="match status" value="1"/>
</dbReference>
<comment type="caution">
    <text evidence="3">The sequence shown here is derived from an EMBL/GenBank/DDBJ whole genome shotgun (WGS) entry which is preliminary data.</text>
</comment>
<dbReference type="PROSITE" id="PS00061">
    <property type="entry name" value="ADH_SHORT"/>
    <property type="match status" value="1"/>
</dbReference>
<protein>
    <submittedName>
        <fullName evidence="3">SDR family NAD(P)-dependent oxidoreductase</fullName>
    </submittedName>
</protein>
<keyword evidence="2" id="KW-0560">Oxidoreductase</keyword>
<accession>A0AAW9R8M7</accession>
<dbReference type="Proteomes" id="UP001364472">
    <property type="component" value="Unassembled WGS sequence"/>
</dbReference>
<organism evidence="3 4">
    <name type="scientific">Denitratimonas tolerans</name>
    <dbReference type="NCBI Taxonomy" id="1338420"/>
    <lineage>
        <taxon>Bacteria</taxon>
        <taxon>Pseudomonadati</taxon>
        <taxon>Pseudomonadota</taxon>
        <taxon>Gammaproteobacteria</taxon>
        <taxon>Lysobacterales</taxon>
        <taxon>Lysobacteraceae</taxon>
        <taxon>Denitratimonas</taxon>
    </lineage>
</organism>